<dbReference type="InterPro" id="IPR001905">
    <property type="entry name" value="Ammonium_transpt"/>
</dbReference>
<name>A0A822YIU0_NELNU</name>
<evidence type="ECO:0000256" key="6">
    <source>
        <dbReference type="ARBA" id="ARBA00023136"/>
    </source>
</evidence>
<dbReference type="SUPFAM" id="SSF111352">
    <property type="entry name" value="Ammonium transporter"/>
    <property type="match status" value="1"/>
</dbReference>
<organism evidence="11 12">
    <name type="scientific">Nelumbo nucifera</name>
    <name type="common">Sacred lotus</name>
    <dbReference type="NCBI Taxonomy" id="4432"/>
    <lineage>
        <taxon>Eukaryota</taxon>
        <taxon>Viridiplantae</taxon>
        <taxon>Streptophyta</taxon>
        <taxon>Embryophyta</taxon>
        <taxon>Tracheophyta</taxon>
        <taxon>Spermatophyta</taxon>
        <taxon>Magnoliopsida</taxon>
        <taxon>Proteales</taxon>
        <taxon>Nelumbonaceae</taxon>
        <taxon>Nelumbo</taxon>
    </lineage>
</organism>
<keyword evidence="3" id="KW-0813">Transport</keyword>
<evidence type="ECO:0000313" key="12">
    <source>
        <dbReference type="Proteomes" id="UP000607653"/>
    </source>
</evidence>
<dbReference type="Proteomes" id="UP000607653">
    <property type="component" value="Unassembled WGS sequence"/>
</dbReference>
<feature type="chain" id="PRO_5032381930" description="Ammonium transporter AmtB-like domain-containing protein" evidence="9">
    <location>
        <begin position="29"/>
        <end position="242"/>
    </location>
</feature>
<keyword evidence="12" id="KW-1185">Reference proteome</keyword>
<dbReference type="Gene3D" id="1.10.3430.10">
    <property type="entry name" value="Ammonium transporter AmtB like domains"/>
    <property type="match status" value="1"/>
</dbReference>
<dbReference type="SUPFAM" id="SSF51110">
    <property type="entry name" value="alpha-D-mannose-specific plant lectins"/>
    <property type="match status" value="1"/>
</dbReference>
<evidence type="ECO:0000259" key="10">
    <source>
        <dbReference type="Pfam" id="PF00909"/>
    </source>
</evidence>
<feature type="domain" description="Ammonium transporter AmtB-like" evidence="10">
    <location>
        <begin position="87"/>
        <end position="154"/>
    </location>
</feature>
<dbReference type="PANTHER" id="PTHR43029:SF10">
    <property type="entry name" value="AMMONIUM TRANSPORTER MEP2"/>
    <property type="match status" value="1"/>
</dbReference>
<proteinExistence type="inferred from homology"/>
<evidence type="ECO:0000256" key="9">
    <source>
        <dbReference type="SAM" id="SignalP"/>
    </source>
</evidence>
<evidence type="ECO:0000256" key="4">
    <source>
        <dbReference type="ARBA" id="ARBA00022692"/>
    </source>
</evidence>
<dbReference type="EMBL" id="DUZY01000003">
    <property type="protein sequence ID" value="DAD32500.1"/>
    <property type="molecule type" value="Genomic_DNA"/>
</dbReference>
<accession>A0A822YIU0</accession>
<comment type="caution">
    <text evidence="11">The sequence shown here is derived from an EMBL/GenBank/DDBJ whole genome shotgun (WGS) entry which is preliminary data.</text>
</comment>
<dbReference type="PANTHER" id="PTHR43029">
    <property type="entry name" value="AMMONIUM TRANSPORTER MEP2"/>
    <property type="match status" value="1"/>
</dbReference>
<dbReference type="InterPro" id="IPR029020">
    <property type="entry name" value="Ammonium/urea_transptr"/>
</dbReference>
<dbReference type="AlphaFoldDB" id="A0A822YIU0"/>
<feature type="transmembrane region" description="Helical" evidence="8">
    <location>
        <begin position="116"/>
        <end position="138"/>
    </location>
</feature>
<sequence length="242" mass="26523">MTLPVDSAILHIATLLLLLLLLPHGITAQAYSNVTLGKSLTAGDDNTSWPSPSGLTTVSEMAATVVPIAYQNKTSSVPDWLNKGDNAWQMISAMLVRMQSVMGLVILYGSIVKKKWAVNSAFMVLYAFTAVLICWVTWTYKMSFGDRLLPFWGKAERVRVCCDHSDFASWIDKIPDKTVTWYANGNNPAPRSSTVQLTSDGGLELNDPHGQEIWKFDPSTLPKAEAAEVGEGVVGDCQRPRC</sequence>
<keyword evidence="6 8" id="KW-0472">Membrane</keyword>
<comment type="subcellular location">
    <subcellularLocation>
        <location evidence="1">Membrane</location>
        <topology evidence="1">Multi-pass membrane protein</topology>
    </subcellularLocation>
</comment>
<comment type="similarity">
    <text evidence="2">Belongs to the ammonia transporter channel (TC 1.A.11.2) family.</text>
</comment>
<evidence type="ECO:0000313" key="11">
    <source>
        <dbReference type="EMBL" id="DAD32500.1"/>
    </source>
</evidence>
<keyword evidence="7" id="KW-0924">Ammonia transport</keyword>
<evidence type="ECO:0000256" key="8">
    <source>
        <dbReference type="SAM" id="Phobius"/>
    </source>
</evidence>
<evidence type="ECO:0000256" key="3">
    <source>
        <dbReference type="ARBA" id="ARBA00022448"/>
    </source>
</evidence>
<feature type="signal peptide" evidence="9">
    <location>
        <begin position="1"/>
        <end position="28"/>
    </location>
</feature>
<evidence type="ECO:0000256" key="7">
    <source>
        <dbReference type="ARBA" id="ARBA00023177"/>
    </source>
</evidence>
<feature type="transmembrane region" description="Helical" evidence="8">
    <location>
        <begin position="87"/>
        <end position="109"/>
    </location>
</feature>
<evidence type="ECO:0000256" key="2">
    <source>
        <dbReference type="ARBA" id="ARBA00005887"/>
    </source>
</evidence>
<keyword evidence="4 8" id="KW-0812">Transmembrane</keyword>
<evidence type="ECO:0000256" key="1">
    <source>
        <dbReference type="ARBA" id="ARBA00004141"/>
    </source>
</evidence>
<dbReference type="GO" id="GO:0016020">
    <property type="term" value="C:membrane"/>
    <property type="evidence" value="ECO:0007669"/>
    <property type="project" value="UniProtKB-SubCell"/>
</dbReference>
<gene>
    <name evidence="11" type="ORF">HUJ06_011351</name>
</gene>
<dbReference type="GO" id="GO:0008519">
    <property type="term" value="F:ammonium channel activity"/>
    <property type="evidence" value="ECO:0007669"/>
    <property type="project" value="InterPro"/>
</dbReference>
<keyword evidence="5 8" id="KW-1133">Transmembrane helix</keyword>
<evidence type="ECO:0000256" key="5">
    <source>
        <dbReference type="ARBA" id="ARBA00022989"/>
    </source>
</evidence>
<dbReference type="Pfam" id="PF00909">
    <property type="entry name" value="Ammonium_transp"/>
    <property type="match status" value="1"/>
</dbReference>
<keyword evidence="9" id="KW-0732">Signal</keyword>
<dbReference type="InterPro" id="IPR024041">
    <property type="entry name" value="NH4_transpt_AmtB-like_dom"/>
</dbReference>
<protein>
    <recommendedName>
        <fullName evidence="10">Ammonium transporter AmtB-like domain-containing protein</fullName>
    </recommendedName>
</protein>
<dbReference type="InterPro" id="IPR036426">
    <property type="entry name" value="Bulb-type_lectin_dom_sf"/>
</dbReference>
<reference evidence="11 12" key="1">
    <citation type="journal article" date="2020" name="Mol. Biol. Evol.">
        <title>Distinct Expression and Methylation Patterns for Genes with Different Fates following a Single Whole-Genome Duplication in Flowering Plants.</title>
        <authorList>
            <person name="Shi T."/>
            <person name="Rahmani R.S."/>
            <person name="Gugger P.F."/>
            <person name="Wang M."/>
            <person name="Li H."/>
            <person name="Zhang Y."/>
            <person name="Li Z."/>
            <person name="Wang Q."/>
            <person name="Van de Peer Y."/>
            <person name="Marchal K."/>
            <person name="Chen J."/>
        </authorList>
    </citation>
    <scope>NUCLEOTIDE SEQUENCE [LARGE SCALE GENOMIC DNA]</scope>
    <source>
        <tissue evidence="11">Leaf</tissue>
    </source>
</reference>